<evidence type="ECO:0000313" key="2">
    <source>
        <dbReference type="Proteomes" id="UP000789366"/>
    </source>
</evidence>
<reference evidence="1" key="1">
    <citation type="submission" date="2021-06" db="EMBL/GenBank/DDBJ databases">
        <authorList>
            <person name="Kallberg Y."/>
            <person name="Tangrot J."/>
            <person name="Rosling A."/>
        </authorList>
    </citation>
    <scope>NUCLEOTIDE SEQUENCE</scope>
    <source>
        <strain evidence="1">28 12/20/2015</strain>
    </source>
</reference>
<dbReference type="Proteomes" id="UP000789366">
    <property type="component" value="Unassembled WGS sequence"/>
</dbReference>
<gene>
    <name evidence="1" type="ORF">SPELUC_LOCUS3921</name>
</gene>
<dbReference type="EMBL" id="CAJVPW010003210">
    <property type="protein sequence ID" value="CAG8520756.1"/>
    <property type="molecule type" value="Genomic_DNA"/>
</dbReference>
<comment type="caution">
    <text evidence="1">The sequence shown here is derived from an EMBL/GenBank/DDBJ whole genome shotgun (WGS) entry which is preliminary data.</text>
</comment>
<accession>A0ACA9LBX9</accession>
<evidence type="ECO:0000313" key="1">
    <source>
        <dbReference type="EMBL" id="CAG8520756.1"/>
    </source>
</evidence>
<proteinExistence type="predicted"/>
<sequence>MFINTLIEEKITVKALIDTSSKFNTISESLFDKLKEDYGIHDPVENLYGDVIDEIKCLDLQFRYICDEVKIDTHSLQYQSSPLGLLLIPEKAVYLYP</sequence>
<name>A0ACA9LBX9_9GLOM</name>
<organism evidence="1 2">
    <name type="scientific">Cetraspora pellucida</name>
    <dbReference type="NCBI Taxonomy" id="1433469"/>
    <lineage>
        <taxon>Eukaryota</taxon>
        <taxon>Fungi</taxon>
        <taxon>Fungi incertae sedis</taxon>
        <taxon>Mucoromycota</taxon>
        <taxon>Glomeromycotina</taxon>
        <taxon>Glomeromycetes</taxon>
        <taxon>Diversisporales</taxon>
        <taxon>Gigasporaceae</taxon>
        <taxon>Cetraspora</taxon>
    </lineage>
</organism>
<protein>
    <submittedName>
        <fullName evidence="1">15590_t:CDS:1</fullName>
    </submittedName>
</protein>
<keyword evidence="2" id="KW-1185">Reference proteome</keyword>